<protein>
    <submittedName>
        <fullName evidence="1">Uncharacterized protein</fullName>
    </submittedName>
</protein>
<name>A0ABT0C6L8_THEVL</name>
<comment type="caution">
    <text evidence="1">The sequence shown here is derived from an EMBL/GenBank/DDBJ whole genome shotgun (WGS) entry which is preliminary data.</text>
</comment>
<evidence type="ECO:0000313" key="2">
    <source>
        <dbReference type="Proteomes" id="UP000830835"/>
    </source>
</evidence>
<proteinExistence type="predicted"/>
<evidence type="ECO:0000313" key="1">
    <source>
        <dbReference type="EMBL" id="MCJ2541384.1"/>
    </source>
</evidence>
<dbReference type="RefSeq" id="WP_244348384.1">
    <property type="nucleotide sequence ID" value="NZ_JAFIRA010000001.1"/>
</dbReference>
<keyword evidence="2" id="KW-1185">Reference proteome</keyword>
<dbReference type="Proteomes" id="UP000830835">
    <property type="component" value="Unassembled WGS sequence"/>
</dbReference>
<gene>
    <name evidence="1" type="ORF">JX360_00435</name>
</gene>
<reference evidence="1" key="1">
    <citation type="submission" date="2021-02" db="EMBL/GenBank/DDBJ databases">
        <title>The CRISPR/cas machinery reduction and long-range gene transfer in the hot spring cyanobacterium Synechococcus.</title>
        <authorList>
            <person name="Dvorak P."/>
            <person name="Jahodarova E."/>
            <person name="Hasler P."/>
            <person name="Poulickova A."/>
        </authorList>
    </citation>
    <scope>NUCLEOTIDE SEQUENCE</scope>
    <source>
        <strain evidence="1">Rupite</strain>
    </source>
</reference>
<dbReference type="EMBL" id="JAFIRA010000001">
    <property type="protein sequence ID" value="MCJ2541384.1"/>
    <property type="molecule type" value="Genomic_DNA"/>
</dbReference>
<sequence>MNLDSLPEPVADALIKSLLTDVEQLINQHGLSEILVGLAMYCNVQSKAKFNKPNRTEKDEELGFYFRDAAKALEVAASLTYRTMDRSASSH</sequence>
<accession>A0ABT0C6L8</accession>
<organism evidence="1 2">
    <name type="scientific">Thermostichus vulcanus str. 'Rupite'</name>
    <dbReference type="NCBI Taxonomy" id="2813851"/>
    <lineage>
        <taxon>Bacteria</taxon>
        <taxon>Bacillati</taxon>
        <taxon>Cyanobacteriota</taxon>
        <taxon>Cyanophyceae</taxon>
        <taxon>Thermostichales</taxon>
        <taxon>Thermostichaceae</taxon>
        <taxon>Thermostichus</taxon>
    </lineage>
</organism>